<evidence type="ECO:0000256" key="2">
    <source>
        <dbReference type="SAM" id="Phobius"/>
    </source>
</evidence>
<comment type="caution">
    <text evidence="3">The sequence shown here is derived from an EMBL/GenBank/DDBJ whole genome shotgun (WGS) entry which is preliminary data.</text>
</comment>
<feature type="transmembrane region" description="Helical" evidence="2">
    <location>
        <begin position="43"/>
        <end position="63"/>
    </location>
</feature>
<protein>
    <recommendedName>
        <fullName evidence="5">SAF domain-containing protein</fullName>
    </recommendedName>
</protein>
<evidence type="ECO:0000313" key="4">
    <source>
        <dbReference type="Proteomes" id="UP001596220"/>
    </source>
</evidence>
<keyword evidence="2" id="KW-0472">Membrane</keyword>
<dbReference type="RefSeq" id="WP_380637826.1">
    <property type="nucleotide sequence ID" value="NZ_JBHSQO010000019.1"/>
</dbReference>
<keyword evidence="2" id="KW-0812">Transmembrane</keyword>
<dbReference type="EMBL" id="JBHSQO010000019">
    <property type="protein sequence ID" value="MFC6091581.1"/>
    <property type="molecule type" value="Genomic_DNA"/>
</dbReference>
<evidence type="ECO:0000256" key="1">
    <source>
        <dbReference type="SAM" id="MobiDB-lite"/>
    </source>
</evidence>
<keyword evidence="4" id="KW-1185">Reference proteome</keyword>
<keyword evidence="2" id="KW-1133">Transmembrane helix</keyword>
<proteinExistence type="predicted"/>
<sequence>MSTDTTSRPGTDRAAGMTTGRWINGRTPPVARLRPTSRRGVPYLVLGVLLVVVCVGGFVLVSLHSGDRRAVLALARDVSVGQVLTAPDLREVGVAVDAGVAVVGADQVAAVVGRPMATGVSAGALLTPASVGAAFVPVAGQAVAALALKPGQFPPEVAAGARVAVVFVPGQAGAATGPPGEGGPVWPAVVVGVTTAPDAQTAVVSVQLSEAAARQVAAVAAGQLSIVVLSVRGDR</sequence>
<reference evidence="4" key="1">
    <citation type="journal article" date="2019" name="Int. J. Syst. Evol. Microbiol.">
        <title>The Global Catalogue of Microorganisms (GCM) 10K type strain sequencing project: providing services to taxonomists for standard genome sequencing and annotation.</title>
        <authorList>
            <consortium name="The Broad Institute Genomics Platform"/>
            <consortium name="The Broad Institute Genome Sequencing Center for Infectious Disease"/>
            <person name="Wu L."/>
            <person name="Ma J."/>
        </authorList>
    </citation>
    <scope>NUCLEOTIDE SEQUENCE [LARGE SCALE GENOMIC DNA]</scope>
    <source>
        <strain evidence="4">CGMCC 4.7246</strain>
    </source>
</reference>
<gene>
    <name evidence="3" type="ORF">ACFP3R_20105</name>
</gene>
<evidence type="ECO:0008006" key="5">
    <source>
        <dbReference type="Google" id="ProtNLM"/>
    </source>
</evidence>
<organism evidence="3 4">
    <name type="scientific">Saccharothrix lopnurensis</name>
    <dbReference type="NCBI Taxonomy" id="1670621"/>
    <lineage>
        <taxon>Bacteria</taxon>
        <taxon>Bacillati</taxon>
        <taxon>Actinomycetota</taxon>
        <taxon>Actinomycetes</taxon>
        <taxon>Pseudonocardiales</taxon>
        <taxon>Pseudonocardiaceae</taxon>
        <taxon>Saccharothrix</taxon>
    </lineage>
</organism>
<name>A0ABW1P7R6_9PSEU</name>
<feature type="region of interest" description="Disordered" evidence="1">
    <location>
        <begin position="1"/>
        <end position="29"/>
    </location>
</feature>
<accession>A0ABW1P7R6</accession>
<evidence type="ECO:0000313" key="3">
    <source>
        <dbReference type="EMBL" id="MFC6091581.1"/>
    </source>
</evidence>
<dbReference type="Proteomes" id="UP001596220">
    <property type="component" value="Unassembled WGS sequence"/>
</dbReference>